<organism evidence="1 2">
    <name type="scientific">Trapa natans</name>
    <name type="common">Water chestnut</name>
    <dbReference type="NCBI Taxonomy" id="22666"/>
    <lineage>
        <taxon>Eukaryota</taxon>
        <taxon>Viridiplantae</taxon>
        <taxon>Streptophyta</taxon>
        <taxon>Embryophyta</taxon>
        <taxon>Tracheophyta</taxon>
        <taxon>Spermatophyta</taxon>
        <taxon>Magnoliopsida</taxon>
        <taxon>eudicotyledons</taxon>
        <taxon>Gunneridae</taxon>
        <taxon>Pentapetalae</taxon>
        <taxon>rosids</taxon>
        <taxon>malvids</taxon>
        <taxon>Myrtales</taxon>
        <taxon>Lythraceae</taxon>
        <taxon>Trapa</taxon>
    </lineage>
</organism>
<accession>A0AAN7MQP7</accession>
<comment type="caution">
    <text evidence="1">The sequence shown here is derived from an EMBL/GenBank/DDBJ whole genome shotgun (WGS) entry which is preliminary data.</text>
</comment>
<gene>
    <name evidence="1" type="ORF">SAY86_001265</name>
</gene>
<dbReference type="PANTHER" id="PTHR31482:SF18">
    <property type="entry name" value="ESTS AU081301(E20138)"/>
    <property type="match status" value="1"/>
</dbReference>
<name>A0AAN7MQP7_TRANT</name>
<dbReference type="PANTHER" id="PTHR31482">
    <property type="entry name" value="ESTS AU081301(E20138)"/>
    <property type="match status" value="1"/>
</dbReference>
<evidence type="ECO:0000313" key="2">
    <source>
        <dbReference type="Proteomes" id="UP001346149"/>
    </source>
</evidence>
<sequence>MATDEVMLEFNQHPLESRWRRTMISRKSHRESGNEVSGFYGGIRKLSEHSEISTWESLWPTLTT</sequence>
<keyword evidence="2" id="KW-1185">Reference proteome</keyword>
<proteinExistence type="predicted"/>
<dbReference type="Proteomes" id="UP001346149">
    <property type="component" value="Unassembled WGS sequence"/>
</dbReference>
<dbReference type="AlphaFoldDB" id="A0AAN7MQP7"/>
<reference evidence="1 2" key="1">
    <citation type="journal article" date="2023" name="Hortic Res">
        <title>Pangenome of water caltrop reveals structural variations and asymmetric subgenome divergence after allopolyploidization.</title>
        <authorList>
            <person name="Zhang X."/>
            <person name="Chen Y."/>
            <person name="Wang L."/>
            <person name="Yuan Y."/>
            <person name="Fang M."/>
            <person name="Shi L."/>
            <person name="Lu R."/>
            <person name="Comes H.P."/>
            <person name="Ma Y."/>
            <person name="Chen Y."/>
            <person name="Huang G."/>
            <person name="Zhou Y."/>
            <person name="Zheng Z."/>
            <person name="Qiu Y."/>
        </authorList>
    </citation>
    <scope>NUCLEOTIDE SEQUENCE [LARGE SCALE GENOMIC DNA]</scope>
    <source>
        <strain evidence="1">F231</strain>
    </source>
</reference>
<dbReference type="EMBL" id="JAXQNO010000002">
    <property type="protein sequence ID" value="KAK4803062.1"/>
    <property type="molecule type" value="Genomic_DNA"/>
</dbReference>
<protein>
    <submittedName>
        <fullName evidence="1">Uncharacterized protein</fullName>
    </submittedName>
</protein>
<evidence type="ECO:0000313" key="1">
    <source>
        <dbReference type="EMBL" id="KAK4803062.1"/>
    </source>
</evidence>